<dbReference type="PANTHER" id="PTHR47129">
    <property type="entry name" value="QUINONE OXIDOREDUCTASE 2"/>
    <property type="match status" value="1"/>
</dbReference>
<dbReference type="InterPro" id="IPR036291">
    <property type="entry name" value="NAD(P)-bd_dom_sf"/>
</dbReference>
<dbReference type="SUPFAM" id="SSF51735">
    <property type="entry name" value="NAD(P)-binding Rossmann-fold domains"/>
    <property type="match status" value="1"/>
</dbReference>
<dbReference type="Proteomes" id="UP001198565">
    <property type="component" value="Unassembled WGS sequence"/>
</dbReference>
<evidence type="ECO:0000313" key="4">
    <source>
        <dbReference type="Proteomes" id="UP001198565"/>
    </source>
</evidence>
<dbReference type="Gene3D" id="3.90.25.10">
    <property type="entry name" value="UDP-galactose 4-epimerase, domain 1"/>
    <property type="match status" value="1"/>
</dbReference>
<dbReference type="Pfam" id="PF05368">
    <property type="entry name" value="NmrA"/>
    <property type="match status" value="1"/>
</dbReference>
<evidence type="ECO:0000256" key="1">
    <source>
        <dbReference type="SAM" id="MobiDB-lite"/>
    </source>
</evidence>
<protein>
    <submittedName>
        <fullName evidence="3">NmrA family NAD(P)-binding protein</fullName>
    </submittedName>
</protein>
<keyword evidence="4" id="KW-1185">Reference proteome</keyword>
<dbReference type="InterPro" id="IPR008030">
    <property type="entry name" value="NmrA-like"/>
</dbReference>
<feature type="region of interest" description="Disordered" evidence="1">
    <location>
        <begin position="1"/>
        <end position="31"/>
    </location>
</feature>
<dbReference type="EMBL" id="JAINVZ010000011">
    <property type="protein sequence ID" value="MBY8886629.1"/>
    <property type="molecule type" value="Genomic_DNA"/>
</dbReference>
<feature type="domain" description="NmrA-like" evidence="2">
    <location>
        <begin position="39"/>
        <end position="290"/>
    </location>
</feature>
<reference evidence="3 4" key="1">
    <citation type="submission" date="2021-08" db="EMBL/GenBank/DDBJ databases">
        <title>Streptomyces sp. PTM05 isolated from lichen.</title>
        <authorList>
            <person name="Somphong A."/>
            <person name="Phongsopitanun W."/>
            <person name="Tanasupawat S."/>
        </authorList>
    </citation>
    <scope>NUCLEOTIDE SEQUENCE [LARGE SCALE GENOMIC DNA]</scope>
    <source>
        <strain evidence="3 4">Ptm05</strain>
    </source>
</reference>
<organism evidence="3 4">
    <name type="scientific">Streptantibioticus parmotrematis</name>
    <dbReference type="NCBI Taxonomy" id="2873249"/>
    <lineage>
        <taxon>Bacteria</taxon>
        <taxon>Bacillati</taxon>
        <taxon>Actinomycetota</taxon>
        <taxon>Actinomycetes</taxon>
        <taxon>Kitasatosporales</taxon>
        <taxon>Streptomycetaceae</taxon>
        <taxon>Streptantibioticus</taxon>
    </lineage>
</organism>
<gene>
    <name evidence="3" type="ORF">K7472_17400</name>
</gene>
<evidence type="ECO:0000259" key="2">
    <source>
        <dbReference type="Pfam" id="PF05368"/>
    </source>
</evidence>
<evidence type="ECO:0000313" key="3">
    <source>
        <dbReference type="EMBL" id="MBY8886629.1"/>
    </source>
</evidence>
<dbReference type="Gene3D" id="3.40.50.720">
    <property type="entry name" value="NAD(P)-binding Rossmann-like Domain"/>
    <property type="match status" value="1"/>
</dbReference>
<proteinExistence type="predicted"/>
<name>A0ABS7QTV6_9ACTN</name>
<dbReference type="PANTHER" id="PTHR47129:SF1">
    <property type="entry name" value="NMRA-LIKE DOMAIN-CONTAINING PROTEIN"/>
    <property type="match status" value="1"/>
</dbReference>
<comment type="caution">
    <text evidence="3">The sequence shown here is derived from an EMBL/GenBank/DDBJ whole genome shotgun (WGS) entry which is preliminary data.</text>
</comment>
<dbReference type="InterPro" id="IPR052718">
    <property type="entry name" value="NmrA-type_oxidoreductase"/>
</dbReference>
<sequence length="320" mass="32699">MSNPTSASTSIPPSVPTAVPTSASTSVPTSVPTGVPAPIVVTAASGQLGRLTVEALLARGVPASGIVATSRDVTRIEDLADRGVVVRRADFAEPDTLPAAFEGADKVLLISTTTVDERVANHRRAIDAAVAAGASLVAYTSMLRADTSSTALAATHRATEEYLRERVPGVMLRNGWYVENYTAQLPHILRNGALVGAAGQGRISAATRADYADAAAAVLTTGGHAGNVYELGADEAFTLAGLAAAISAATGKRITYTDLPADEFARTLADAGVPAELAEVLVGAELAMKEGELFTDSGDLRRLIGRPTTTPAEAIAAALA</sequence>
<accession>A0ABS7QTV6</accession>